<feature type="domain" description="Pentatricopeptide repeat-containing protein-mitochondrial" evidence="21">
    <location>
        <begin position="742"/>
        <end position="876"/>
    </location>
</feature>
<name>A0A8J2HZL3_9PLEO</name>
<keyword evidence="9 18" id="KW-0812">Transmembrane</keyword>
<evidence type="ECO:0000259" key="21">
    <source>
        <dbReference type="Pfam" id="PF23276"/>
    </source>
</evidence>
<feature type="transmembrane region" description="Helical" evidence="20">
    <location>
        <begin position="88"/>
        <end position="111"/>
    </location>
</feature>
<dbReference type="PANTHER" id="PTHR13773">
    <property type="entry name" value="PHOSPHATIDATE CYTIDYLYLTRANSFERASE"/>
    <property type="match status" value="1"/>
</dbReference>
<evidence type="ECO:0000256" key="9">
    <source>
        <dbReference type="ARBA" id="ARBA00022692"/>
    </source>
</evidence>
<evidence type="ECO:0000256" key="13">
    <source>
        <dbReference type="ARBA" id="ARBA00023098"/>
    </source>
</evidence>
<feature type="compositionally biased region" description="Polar residues" evidence="19">
    <location>
        <begin position="13"/>
        <end position="31"/>
    </location>
</feature>
<feature type="region of interest" description="Disordered" evidence="19">
    <location>
        <begin position="1020"/>
        <end position="1066"/>
    </location>
</feature>
<dbReference type="EC" id="2.7.7.41" evidence="6 18"/>
<sequence length="1066" mass="120197">MARPRKDVKFNHQVRSASNGRARRPSQSMSEFSDPGSPTIKEETTPPSAEQPPQSEYEKKKANFITRTVWTLVMISGFFWALGAGHLFIIIIVTAVQVISFKEVIAIANVPSKARSLRFTKSLNWYFLGTAMYFLYGESVIYYFKHVLMVDRLLLPLATHHRFISFMLYIIGFVFFVASLQKGHYKFQFTQFAWTHMALFLIVGQAHFVINNIFEGFIWFILPVSMVITNDIFAYLCGITFGRTPLIQISPKKTWEGFLGAWFFTVLWGILVTHFAAQYKYFICPVNDLGANIWSGLECRPNPVFIARDYSVPFLPEGLPVPRTFSIMPVQFHVIMLGTFASLIAPFGGFFASGLKRTFKIKDFGDSIPGHGGMTDRMDCQFIMGSIAFFYYSSFIAIHHTTVGGVIEAAVTGLTYEEQMDVVKILSKHLVNQDVISPKRNATRKDATAHCGRQLRTYNSSKAPFAANDSFFSQPGTSAIGFRPFGEKPRSSRDQRPRGKVALSQLPTYILYEHARDEGAKGNWEEVMNICRVLLKDRGEQPNKEMYAAILHSFVDSKNGTAGKVRKVLEEMGFWNKTDEALLGRPKIELDAWGCECVLEVLAVHPDFILRNEILEYMKSRWFMLSDRARNFVIAGMLRERHFEQALESLDDMVRNKARVEGWLFDKAIWMLLEFGEVEEAFYVLRLKESAKSKSNGTGAVELSNALWGALLDAAAHKQLLEETFLVWTTQVQPGYLKPGTGACLSVLTLASRHGDIQLATDVFRILTERGTTFTTHHYELLISTYLNANKLQEALSVILIMVDANLRINTGTCDPLYWHLSAEKPDEDSRPMQAFRHLQDFETAGRKVPTAAVNACIQASIACKRLDEAIEIYKALHTVSHAGPSTNTFNILFRGCHLEGRKELAMFFANEMVKLGLRPDRITYDRLILVCLTAGDLEDAMLYYEEMTSTGATAGRKGPLKPRRKTWETLIHKCVQKGDERAVALLKDYKDSVEEPRRAVEKAVVDRFEYGIIRNDATDIGREPTENTASGAVEDQHVKSTSGNSITPDAGADTELSEKRSGESS</sequence>
<feature type="transmembrane region" description="Helical" evidence="20">
    <location>
        <begin position="192"/>
        <end position="210"/>
    </location>
</feature>
<reference evidence="22" key="1">
    <citation type="submission" date="2021-05" db="EMBL/GenBank/DDBJ databases">
        <authorList>
            <person name="Stam R."/>
        </authorList>
    </citation>
    <scope>NUCLEOTIDE SEQUENCE</scope>
    <source>
        <strain evidence="22">CS162</strain>
    </source>
</reference>
<evidence type="ECO:0000313" key="22">
    <source>
        <dbReference type="EMBL" id="CAG5152810.1"/>
    </source>
</evidence>
<dbReference type="InterPro" id="IPR011990">
    <property type="entry name" value="TPR-like_helical_dom_sf"/>
</dbReference>
<keyword evidence="16" id="KW-1208">Phospholipid metabolism</keyword>
<evidence type="ECO:0000256" key="16">
    <source>
        <dbReference type="ARBA" id="ARBA00023264"/>
    </source>
</evidence>
<dbReference type="AlphaFoldDB" id="A0A8J2HZL3"/>
<evidence type="ECO:0000256" key="2">
    <source>
        <dbReference type="ARBA" id="ARBA00004141"/>
    </source>
</evidence>
<dbReference type="PANTHER" id="PTHR13773:SF8">
    <property type="entry name" value="PHOSPHATIDATE CYTIDYLYLTRANSFERASE, PHOTORECEPTOR-SPECIFIC"/>
    <property type="match status" value="1"/>
</dbReference>
<comment type="catalytic activity">
    <reaction evidence="1 18">
        <text>a 1,2-diacyl-sn-glycero-3-phosphate + CTP + H(+) = a CDP-1,2-diacyl-sn-glycerol + diphosphate</text>
        <dbReference type="Rhea" id="RHEA:16229"/>
        <dbReference type="ChEBI" id="CHEBI:15378"/>
        <dbReference type="ChEBI" id="CHEBI:33019"/>
        <dbReference type="ChEBI" id="CHEBI:37563"/>
        <dbReference type="ChEBI" id="CHEBI:58332"/>
        <dbReference type="ChEBI" id="CHEBI:58608"/>
        <dbReference type="EC" id="2.7.7.41"/>
    </reaction>
</comment>
<dbReference type="OrthoDB" id="747253at2759"/>
<dbReference type="Proteomes" id="UP000676310">
    <property type="component" value="Unassembled WGS sequence"/>
</dbReference>
<feature type="repeat" description="PPR" evidence="17">
    <location>
        <begin position="886"/>
        <end position="920"/>
    </location>
</feature>
<keyword evidence="7" id="KW-0444">Lipid biosynthesis</keyword>
<feature type="compositionally biased region" description="Basic and acidic residues" evidence="19">
    <location>
        <begin position="1"/>
        <end position="10"/>
    </location>
</feature>
<evidence type="ECO:0000256" key="6">
    <source>
        <dbReference type="ARBA" id="ARBA00012487"/>
    </source>
</evidence>
<keyword evidence="15" id="KW-0594">Phospholipid biosynthesis</keyword>
<evidence type="ECO:0000313" key="23">
    <source>
        <dbReference type="Proteomes" id="UP000676310"/>
    </source>
</evidence>
<feature type="transmembrane region" description="Helical" evidence="20">
    <location>
        <begin position="123"/>
        <end position="143"/>
    </location>
</feature>
<evidence type="ECO:0000256" key="14">
    <source>
        <dbReference type="ARBA" id="ARBA00023136"/>
    </source>
</evidence>
<keyword evidence="23" id="KW-1185">Reference proteome</keyword>
<dbReference type="PROSITE" id="PS01315">
    <property type="entry name" value="CDS"/>
    <property type="match status" value="1"/>
</dbReference>
<comment type="pathway">
    <text evidence="3 18">Phospholipid metabolism; CDP-diacylglycerol biosynthesis; CDP-diacylglycerol from sn-glycerol 3-phosphate: step 3/3.</text>
</comment>
<comment type="caution">
    <text evidence="22">The sequence shown here is derived from an EMBL/GenBank/DDBJ whole genome shotgun (WGS) entry which is preliminary data.</text>
</comment>
<dbReference type="Gene3D" id="1.25.40.10">
    <property type="entry name" value="Tetratricopeptide repeat domain"/>
    <property type="match status" value="3"/>
</dbReference>
<dbReference type="EMBL" id="CAJRGZ010000016">
    <property type="protein sequence ID" value="CAG5152810.1"/>
    <property type="molecule type" value="Genomic_DNA"/>
</dbReference>
<evidence type="ECO:0000256" key="7">
    <source>
        <dbReference type="ARBA" id="ARBA00022516"/>
    </source>
</evidence>
<protein>
    <recommendedName>
        <fullName evidence="6 18">Phosphatidate cytidylyltransferase</fullName>
        <ecNumber evidence="6 18">2.7.7.41</ecNumber>
    </recommendedName>
</protein>
<evidence type="ECO:0000256" key="11">
    <source>
        <dbReference type="ARBA" id="ARBA00022737"/>
    </source>
</evidence>
<dbReference type="GO" id="GO:0016024">
    <property type="term" value="P:CDP-diacylglycerol biosynthetic process"/>
    <property type="evidence" value="ECO:0007669"/>
    <property type="project" value="UniProtKB-UniPathway"/>
</dbReference>
<feature type="transmembrane region" description="Helical" evidence="20">
    <location>
        <begin position="163"/>
        <end position="180"/>
    </location>
</feature>
<keyword evidence="13" id="KW-0443">Lipid metabolism</keyword>
<evidence type="ECO:0000256" key="5">
    <source>
        <dbReference type="ARBA" id="ARBA00010185"/>
    </source>
</evidence>
<evidence type="ECO:0000256" key="8">
    <source>
        <dbReference type="ARBA" id="ARBA00022679"/>
    </source>
</evidence>
<evidence type="ECO:0000256" key="10">
    <source>
        <dbReference type="ARBA" id="ARBA00022695"/>
    </source>
</evidence>
<dbReference type="InterPro" id="IPR057027">
    <property type="entry name" value="TPR_mt"/>
</dbReference>
<gene>
    <name evidence="22" type="ORF">ALTATR162_LOCUS2922</name>
</gene>
<dbReference type="PROSITE" id="PS51375">
    <property type="entry name" value="PPR"/>
    <property type="match status" value="2"/>
</dbReference>
<evidence type="ECO:0000256" key="12">
    <source>
        <dbReference type="ARBA" id="ARBA00022989"/>
    </source>
</evidence>
<comment type="pathway">
    <text evidence="4">Lipid metabolism.</text>
</comment>
<evidence type="ECO:0000256" key="1">
    <source>
        <dbReference type="ARBA" id="ARBA00001698"/>
    </source>
</evidence>
<dbReference type="InterPro" id="IPR016720">
    <property type="entry name" value="PC_Trfase_euk"/>
</dbReference>
<organism evidence="22 23">
    <name type="scientific">Alternaria atra</name>
    <dbReference type="NCBI Taxonomy" id="119953"/>
    <lineage>
        <taxon>Eukaryota</taxon>
        <taxon>Fungi</taxon>
        <taxon>Dikarya</taxon>
        <taxon>Ascomycota</taxon>
        <taxon>Pezizomycotina</taxon>
        <taxon>Dothideomycetes</taxon>
        <taxon>Pleosporomycetidae</taxon>
        <taxon>Pleosporales</taxon>
        <taxon>Pleosporineae</taxon>
        <taxon>Pleosporaceae</taxon>
        <taxon>Alternaria</taxon>
        <taxon>Alternaria sect. Ulocladioides</taxon>
    </lineage>
</organism>
<evidence type="ECO:0000256" key="3">
    <source>
        <dbReference type="ARBA" id="ARBA00005119"/>
    </source>
</evidence>
<feature type="compositionally biased region" description="Polar residues" evidence="19">
    <location>
        <begin position="45"/>
        <end position="54"/>
    </location>
</feature>
<dbReference type="InterPro" id="IPR002885">
    <property type="entry name" value="PPR_rpt"/>
</dbReference>
<dbReference type="Pfam" id="PF23276">
    <property type="entry name" value="TPR_24"/>
    <property type="match status" value="1"/>
</dbReference>
<dbReference type="Pfam" id="PF01148">
    <property type="entry name" value="CTP_transf_1"/>
    <property type="match status" value="1"/>
</dbReference>
<dbReference type="Pfam" id="PF13812">
    <property type="entry name" value="PPR_3"/>
    <property type="match status" value="1"/>
</dbReference>
<evidence type="ECO:0000256" key="19">
    <source>
        <dbReference type="SAM" id="MobiDB-lite"/>
    </source>
</evidence>
<dbReference type="UniPathway" id="UPA00557">
    <property type="reaction ID" value="UER00614"/>
</dbReference>
<feature type="transmembrane region" description="Helical" evidence="20">
    <location>
        <begin position="64"/>
        <end position="82"/>
    </location>
</feature>
<dbReference type="GO" id="GO:0005789">
    <property type="term" value="C:endoplasmic reticulum membrane"/>
    <property type="evidence" value="ECO:0007669"/>
    <property type="project" value="TreeGrafter"/>
</dbReference>
<dbReference type="GeneID" id="67014421"/>
<comment type="subcellular location">
    <subcellularLocation>
        <location evidence="2">Membrane</location>
        <topology evidence="2">Multi-pass membrane protein</topology>
    </subcellularLocation>
</comment>
<evidence type="ECO:0000256" key="15">
    <source>
        <dbReference type="ARBA" id="ARBA00023209"/>
    </source>
</evidence>
<comment type="similarity">
    <text evidence="5 18">Belongs to the CDS family.</text>
</comment>
<feature type="transmembrane region" description="Helical" evidence="20">
    <location>
        <begin position="330"/>
        <end position="352"/>
    </location>
</feature>
<keyword evidence="10 18" id="KW-0548">Nucleotidyltransferase</keyword>
<dbReference type="RefSeq" id="XP_043166463.1">
    <property type="nucleotide sequence ID" value="XM_043310528.1"/>
</dbReference>
<keyword evidence="11" id="KW-0677">Repeat</keyword>
<keyword evidence="14 20" id="KW-0472">Membrane</keyword>
<feature type="repeat" description="PPR" evidence="17">
    <location>
        <begin position="921"/>
        <end position="955"/>
    </location>
</feature>
<evidence type="ECO:0000256" key="18">
    <source>
        <dbReference type="RuleBase" id="RU003938"/>
    </source>
</evidence>
<keyword evidence="8 18" id="KW-0808">Transferase</keyword>
<dbReference type="InterPro" id="IPR000374">
    <property type="entry name" value="PC_trans"/>
</dbReference>
<feature type="region of interest" description="Disordered" evidence="19">
    <location>
        <begin position="1"/>
        <end position="57"/>
    </location>
</feature>
<keyword evidence="12 20" id="KW-1133">Transmembrane helix</keyword>
<dbReference type="GO" id="GO:0004605">
    <property type="term" value="F:phosphatidate cytidylyltransferase activity"/>
    <property type="evidence" value="ECO:0007669"/>
    <property type="project" value="UniProtKB-EC"/>
</dbReference>
<proteinExistence type="inferred from homology"/>
<evidence type="ECO:0000256" key="4">
    <source>
        <dbReference type="ARBA" id="ARBA00005189"/>
    </source>
</evidence>
<feature type="transmembrane region" description="Helical" evidence="20">
    <location>
        <begin position="216"/>
        <end position="237"/>
    </location>
</feature>
<evidence type="ECO:0000256" key="17">
    <source>
        <dbReference type="PROSITE-ProRule" id="PRU00708"/>
    </source>
</evidence>
<accession>A0A8J2HZL3</accession>
<feature type="compositionally biased region" description="Basic and acidic residues" evidence="19">
    <location>
        <begin position="1057"/>
        <end position="1066"/>
    </location>
</feature>
<evidence type="ECO:0000256" key="20">
    <source>
        <dbReference type="SAM" id="Phobius"/>
    </source>
</evidence>
<feature type="transmembrane region" description="Helical" evidence="20">
    <location>
        <begin position="258"/>
        <end position="277"/>
    </location>
</feature>